<feature type="chain" id="PRO_5045407152" evidence="1">
    <location>
        <begin position="29"/>
        <end position="126"/>
    </location>
</feature>
<accession>A0ABT4TM23</accession>
<comment type="caution">
    <text evidence="2">The sequence shown here is derived from an EMBL/GenBank/DDBJ whole genome shotgun (WGS) entry which is preliminary data.</text>
</comment>
<dbReference type="Proteomes" id="UP001165685">
    <property type="component" value="Unassembled WGS sequence"/>
</dbReference>
<reference evidence="2" key="1">
    <citation type="submission" date="2023-01" db="EMBL/GenBank/DDBJ databases">
        <title>Draft genome sequence of Nocardiopsis sp. LSu2-4 isolated from halophytes.</title>
        <authorList>
            <person name="Duangmal K."/>
            <person name="Chantavorakit T."/>
        </authorList>
    </citation>
    <scope>NUCLEOTIDE SEQUENCE</scope>
    <source>
        <strain evidence="2">LSu2-4</strain>
    </source>
</reference>
<dbReference type="RefSeq" id="WP_270678400.1">
    <property type="nucleotide sequence ID" value="NZ_JAQFWP010000024.1"/>
</dbReference>
<keyword evidence="3" id="KW-1185">Reference proteome</keyword>
<feature type="signal peptide" evidence="1">
    <location>
        <begin position="1"/>
        <end position="28"/>
    </location>
</feature>
<evidence type="ECO:0000256" key="1">
    <source>
        <dbReference type="SAM" id="SignalP"/>
    </source>
</evidence>
<protein>
    <submittedName>
        <fullName evidence="2">Uncharacterized protein</fullName>
    </submittedName>
</protein>
<proteinExistence type="predicted"/>
<keyword evidence="1" id="KW-0732">Signal</keyword>
<sequence length="126" mass="14003">MSIARNAGAAALIGGLAGAMLLPFPAAAADDDPHEVEYVYLENRIEAYDGDELVGFVEVDGKERLHVEDERCDDYSPHAEVDAEPGTEYWDDEGCFGDGEWHEAPRSYHFRLSIVGQNHSEWHPIT</sequence>
<name>A0ABT4TM23_9ACTN</name>
<dbReference type="EMBL" id="JAQFWP010000024">
    <property type="protein sequence ID" value="MDA2805750.1"/>
    <property type="molecule type" value="Genomic_DNA"/>
</dbReference>
<organism evidence="2 3">
    <name type="scientific">Nocardiopsis suaedae</name>
    <dbReference type="NCBI Taxonomy" id="3018444"/>
    <lineage>
        <taxon>Bacteria</taxon>
        <taxon>Bacillati</taxon>
        <taxon>Actinomycetota</taxon>
        <taxon>Actinomycetes</taxon>
        <taxon>Streptosporangiales</taxon>
        <taxon>Nocardiopsidaceae</taxon>
        <taxon>Nocardiopsis</taxon>
    </lineage>
</organism>
<gene>
    <name evidence="2" type="ORF">O4U47_14625</name>
</gene>
<evidence type="ECO:0000313" key="2">
    <source>
        <dbReference type="EMBL" id="MDA2805750.1"/>
    </source>
</evidence>
<evidence type="ECO:0000313" key="3">
    <source>
        <dbReference type="Proteomes" id="UP001165685"/>
    </source>
</evidence>